<feature type="signal peptide" evidence="1">
    <location>
        <begin position="1"/>
        <end position="20"/>
    </location>
</feature>
<dbReference type="Proteomes" id="UP000325902">
    <property type="component" value="Unassembled WGS sequence"/>
</dbReference>
<keyword evidence="1" id="KW-0732">Signal</keyword>
<feature type="chain" id="PRO_5025007926" description="Fungal N-terminal domain-containing protein" evidence="1">
    <location>
        <begin position="21"/>
        <end position="139"/>
    </location>
</feature>
<accession>A0A5N5DHH0</accession>
<organism evidence="2 3">
    <name type="scientific">Lasiodiplodia theobromae</name>
    <dbReference type="NCBI Taxonomy" id="45133"/>
    <lineage>
        <taxon>Eukaryota</taxon>
        <taxon>Fungi</taxon>
        <taxon>Dikarya</taxon>
        <taxon>Ascomycota</taxon>
        <taxon>Pezizomycotina</taxon>
        <taxon>Dothideomycetes</taxon>
        <taxon>Dothideomycetes incertae sedis</taxon>
        <taxon>Botryosphaeriales</taxon>
        <taxon>Botryosphaeriaceae</taxon>
        <taxon>Lasiodiplodia</taxon>
    </lineage>
</organism>
<dbReference type="OrthoDB" id="3565018at2759"/>
<evidence type="ECO:0000313" key="2">
    <source>
        <dbReference type="EMBL" id="KAB2576462.1"/>
    </source>
</evidence>
<sequence>MSGIEVAGLVLGALPLIVEALKAYSNGISTIGTYLRYELPLKTLHMDLSVEYTLYQNACERLLEGLVDDNDEREALLQEPGGRAWRNPDLERKLQQRLSKTYSIFNDIMQEIHLAVLKIKELLRFDSDGKVWYFIFIPY</sequence>
<evidence type="ECO:0000313" key="3">
    <source>
        <dbReference type="Proteomes" id="UP000325902"/>
    </source>
</evidence>
<name>A0A5N5DHH0_9PEZI</name>
<keyword evidence="3" id="KW-1185">Reference proteome</keyword>
<dbReference type="PANTHER" id="PTHR35186">
    <property type="entry name" value="ANK_REP_REGION DOMAIN-CONTAINING PROTEIN"/>
    <property type="match status" value="1"/>
</dbReference>
<proteinExistence type="predicted"/>
<gene>
    <name evidence="2" type="ORF">DBV05_g4978</name>
</gene>
<evidence type="ECO:0008006" key="4">
    <source>
        <dbReference type="Google" id="ProtNLM"/>
    </source>
</evidence>
<dbReference type="PANTHER" id="PTHR35186:SF4">
    <property type="entry name" value="PRION-INHIBITION AND PROPAGATION HELO DOMAIN-CONTAINING PROTEIN"/>
    <property type="match status" value="1"/>
</dbReference>
<reference evidence="2 3" key="1">
    <citation type="journal article" date="2019" name="Sci. Rep.">
        <title>A multi-omics analysis of the grapevine pathogen Lasiodiplodia theobromae reveals that temperature affects the expression of virulence- and pathogenicity-related genes.</title>
        <authorList>
            <person name="Felix C."/>
            <person name="Meneses R."/>
            <person name="Goncalves M.F.M."/>
            <person name="Tilleman L."/>
            <person name="Duarte A.S."/>
            <person name="Jorrin-Novo J.V."/>
            <person name="Van de Peer Y."/>
            <person name="Deforce D."/>
            <person name="Van Nieuwerburgh F."/>
            <person name="Esteves A.C."/>
            <person name="Alves A."/>
        </authorList>
    </citation>
    <scope>NUCLEOTIDE SEQUENCE [LARGE SCALE GENOMIC DNA]</scope>
    <source>
        <strain evidence="2 3">LA-SOL3</strain>
    </source>
</reference>
<protein>
    <recommendedName>
        <fullName evidence="4">Fungal N-terminal domain-containing protein</fullName>
    </recommendedName>
</protein>
<comment type="caution">
    <text evidence="2">The sequence shown here is derived from an EMBL/GenBank/DDBJ whole genome shotgun (WGS) entry which is preliminary data.</text>
</comment>
<dbReference type="EMBL" id="VCHE01000024">
    <property type="protein sequence ID" value="KAB2576462.1"/>
    <property type="molecule type" value="Genomic_DNA"/>
</dbReference>
<evidence type="ECO:0000256" key="1">
    <source>
        <dbReference type="SAM" id="SignalP"/>
    </source>
</evidence>
<dbReference type="AlphaFoldDB" id="A0A5N5DHH0"/>